<keyword evidence="11 12" id="KW-0804">Transcription</keyword>
<dbReference type="FunFam" id="3.90.580.10:FF:000001">
    <property type="entry name" value="DNA primase"/>
    <property type="match status" value="1"/>
</dbReference>
<dbReference type="InterPro" id="IPR036977">
    <property type="entry name" value="DNA_primase_Znf_CHC2"/>
</dbReference>
<proteinExistence type="inferred from homology"/>
<dbReference type="GO" id="GO:0008270">
    <property type="term" value="F:zinc ion binding"/>
    <property type="evidence" value="ECO:0007669"/>
    <property type="project" value="UniProtKB-UniRule"/>
</dbReference>
<dbReference type="PIRSF" id="PIRSF002811">
    <property type="entry name" value="DnaG"/>
    <property type="match status" value="1"/>
</dbReference>
<evidence type="ECO:0000313" key="18">
    <source>
        <dbReference type="Proteomes" id="UP000179283"/>
    </source>
</evidence>
<keyword evidence="5 12" id="KW-0235">DNA replication</keyword>
<evidence type="ECO:0000256" key="3">
    <source>
        <dbReference type="ARBA" id="ARBA00022679"/>
    </source>
</evidence>
<dbReference type="InterPro" id="IPR006171">
    <property type="entry name" value="TOPRIM_dom"/>
</dbReference>
<dbReference type="GO" id="GO:1990077">
    <property type="term" value="C:primosome complex"/>
    <property type="evidence" value="ECO:0007669"/>
    <property type="project" value="UniProtKB-KW"/>
</dbReference>
<dbReference type="Pfam" id="PF13155">
    <property type="entry name" value="Toprim_2"/>
    <property type="match status" value="1"/>
</dbReference>
<feature type="coiled-coil region" evidence="15">
    <location>
        <begin position="487"/>
        <end position="570"/>
    </location>
</feature>
<dbReference type="GO" id="GO:0003677">
    <property type="term" value="F:DNA binding"/>
    <property type="evidence" value="ECO:0007669"/>
    <property type="project" value="UniProtKB-KW"/>
</dbReference>
<protein>
    <recommendedName>
        <fullName evidence="12 13">DNA primase</fullName>
        <ecNumber evidence="12">2.7.7.101</ecNumber>
    </recommendedName>
</protein>
<dbReference type="CDD" id="cd03364">
    <property type="entry name" value="TOPRIM_DnaG_primases"/>
    <property type="match status" value="1"/>
</dbReference>
<keyword evidence="15" id="KW-0175">Coiled coil</keyword>
<dbReference type="GO" id="GO:0000428">
    <property type="term" value="C:DNA-directed RNA polymerase complex"/>
    <property type="evidence" value="ECO:0007669"/>
    <property type="project" value="UniProtKB-KW"/>
</dbReference>
<dbReference type="Pfam" id="PF01807">
    <property type="entry name" value="Zn_ribbon_DnaG"/>
    <property type="match status" value="1"/>
</dbReference>
<evidence type="ECO:0000256" key="14">
    <source>
        <dbReference type="PIRSR" id="PIRSR002811-1"/>
    </source>
</evidence>
<dbReference type="InterPro" id="IPR030846">
    <property type="entry name" value="DnaG_bac"/>
</dbReference>
<dbReference type="SMART" id="SM00493">
    <property type="entry name" value="TOPRIM"/>
    <property type="match status" value="1"/>
</dbReference>
<feature type="zinc finger region" description="CHC2-type" evidence="12 14">
    <location>
        <begin position="36"/>
        <end position="60"/>
    </location>
</feature>
<keyword evidence="1 12" id="KW-0240">DNA-directed RNA polymerase</keyword>
<keyword evidence="7 12" id="KW-0863">Zinc-finger</keyword>
<evidence type="ECO:0000256" key="9">
    <source>
        <dbReference type="ARBA" id="ARBA00022842"/>
    </source>
</evidence>
<name>A0A1G2U5M0_9BACT</name>
<keyword evidence="3 12" id="KW-0808">Transferase</keyword>
<dbReference type="AlphaFoldDB" id="A0A1G2U5M0"/>
<comment type="caution">
    <text evidence="17">The sequence shown here is derived from an EMBL/GenBank/DDBJ whole genome shotgun (WGS) entry which is preliminary data.</text>
</comment>
<evidence type="ECO:0000313" key="17">
    <source>
        <dbReference type="EMBL" id="OHB04795.1"/>
    </source>
</evidence>
<keyword evidence="8 12" id="KW-0862">Zinc</keyword>
<dbReference type="HAMAP" id="MF_00974">
    <property type="entry name" value="DNA_primase_DnaG"/>
    <property type="match status" value="1"/>
</dbReference>
<comment type="domain">
    <text evidence="12">Contains an N-terminal zinc-binding domain, a central core domain that contains the primase activity, and a C-terminal DnaB-binding domain.</text>
</comment>
<dbReference type="InterPro" id="IPR006295">
    <property type="entry name" value="DNA_primase_DnaG"/>
</dbReference>
<dbReference type="SUPFAM" id="SSF57783">
    <property type="entry name" value="Zinc beta-ribbon"/>
    <property type="match status" value="1"/>
</dbReference>
<comment type="subunit">
    <text evidence="12">Monomer. Interacts with DnaB.</text>
</comment>
<accession>A0A1G2U5M0</accession>
<dbReference type="GO" id="GO:0006269">
    <property type="term" value="P:DNA replication, synthesis of primer"/>
    <property type="evidence" value="ECO:0007669"/>
    <property type="project" value="UniProtKB-UniRule"/>
</dbReference>
<keyword evidence="9" id="KW-0460">Magnesium</keyword>
<gene>
    <name evidence="12" type="primary">dnaG</name>
    <name evidence="17" type="ORF">A2920_00025</name>
</gene>
<evidence type="ECO:0000256" key="10">
    <source>
        <dbReference type="ARBA" id="ARBA00023125"/>
    </source>
</evidence>
<dbReference type="Gene3D" id="3.90.980.10">
    <property type="entry name" value="DNA primase, catalytic core, N-terminal domain"/>
    <property type="match status" value="1"/>
</dbReference>
<dbReference type="Gene3D" id="3.90.580.10">
    <property type="entry name" value="Zinc finger, CHC2-type domain"/>
    <property type="match status" value="1"/>
</dbReference>
<dbReference type="PROSITE" id="PS50880">
    <property type="entry name" value="TOPRIM"/>
    <property type="match status" value="1"/>
</dbReference>
<dbReference type="PANTHER" id="PTHR30313">
    <property type="entry name" value="DNA PRIMASE"/>
    <property type="match status" value="1"/>
</dbReference>
<evidence type="ECO:0000256" key="12">
    <source>
        <dbReference type="HAMAP-Rule" id="MF_00974"/>
    </source>
</evidence>
<comment type="function">
    <text evidence="12 13">RNA polymerase that catalyzes the synthesis of short RNA molecules used as primers for DNA polymerase during DNA replication.</text>
</comment>
<dbReference type="SUPFAM" id="SSF56731">
    <property type="entry name" value="DNA primase core"/>
    <property type="match status" value="1"/>
</dbReference>
<dbReference type="InterPro" id="IPR037068">
    <property type="entry name" value="DNA_primase_core_N_sf"/>
</dbReference>
<dbReference type="SMART" id="SM00400">
    <property type="entry name" value="ZnF_CHCC"/>
    <property type="match status" value="1"/>
</dbReference>
<keyword evidence="2 12" id="KW-0639">Primosome</keyword>
<dbReference type="GO" id="GO:0005737">
    <property type="term" value="C:cytoplasm"/>
    <property type="evidence" value="ECO:0007669"/>
    <property type="project" value="TreeGrafter"/>
</dbReference>
<evidence type="ECO:0000256" key="4">
    <source>
        <dbReference type="ARBA" id="ARBA00022695"/>
    </source>
</evidence>
<reference evidence="17 18" key="1">
    <citation type="journal article" date="2016" name="Nat. Commun.">
        <title>Thousands of microbial genomes shed light on interconnected biogeochemical processes in an aquifer system.</title>
        <authorList>
            <person name="Anantharaman K."/>
            <person name="Brown C.T."/>
            <person name="Hug L.A."/>
            <person name="Sharon I."/>
            <person name="Castelle C.J."/>
            <person name="Probst A.J."/>
            <person name="Thomas B.C."/>
            <person name="Singh A."/>
            <person name="Wilkins M.J."/>
            <person name="Karaoz U."/>
            <person name="Brodie E.L."/>
            <person name="Williams K.H."/>
            <person name="Hubbard S.S."/>
            <person name="Banfield J.F."/>
        </authorList>
    </citation>
    <scope>NUCLEOTIDE SEQUENCE [LARGE SCALE GENOMIC DNA]</scope>
</reference>
<dbReference type="InterPro" id="IPR002694">
    <property type="entry name" value="Znf_CHC2"/>
</dbReference>
<dbReference type="GO" id="GO:0003899">
    <property type="term" value="F:DNA-directed RNA polymerase activity"/>
    <property type="evidence" value="ECO:0007669"/>
    <property type="project" value="UniProtKB-UniRule"/>
</dbReference>
<comment type="similarity">
    <text evidence="12 13">Belongs to the DnaG primase family.</text>
</comment>
<dbReference type="InterPro" id="IPR013264">
    <property type="entry name" value="DNAG_N"/>
</dbReference>
<dbReference type="Pfam" id="PF08275">
    <property type="entry name" value="DNAG_N"/>
    <property type="match status" value="1"/>
</dbReference>
<keyword evidence="6 12" id="KW-0479">Metal-binding</keyword>
<comment type="cofactor">
    <cofactor evidence="12 13 14">
        <name>Zn(2+)</name>
        <dbReference type="ChEBI" id="CHEBI:29105"/>
    </cofactor>
    <text evidence="12 13 14">Binds 1 zinc ion per monomer.</text>
</comment>
<dbReference type="EC" id="2.7.7.101" evidence="12"/>
<evidence type="ECO:0000256" key="1">
    <source>
        <dbReference type="ARBA" id="ARBA00022478"/>
    </source>
</evidence>
<evidence type="ECO:0000256" key="2">
    <source>
        <dbReference type="ARBA" id="ARBA00022515"/>
    </source>
</evidence>
<organism evidence="17 18">
    <name type="scientific">Candidatus Zambryskibacteria bacterium RIFCSPLOWO2_01_FULL_43_17</name>
    <dbReference type="NCBI Taxonomy" id="1802760"/>
    <lineage>
        <taxon>Bacteria</taxon>
        <taxon>Candidatus Zambryskiibacteriota</taxon>
    </lineage>
</organism>
<evidence type="ECO:0000256" key="13">
    <source>
        <dbReference type="PIRNR" id="PIRNR002811"/>
    </source>
</evidence>
<dbReference type="NCBIfam" id="TIGR01391">
    <property type="entry name" value="dnaG"/>
    <property type="match status" value="1"/>
</dbReference>
<dbReference type="EMBL" id="MHWD01000004">
    <property type="protein sequence ID" value="OHB04795.1"/>
    <property type="molecule type" value="Genomic_DNA"/>
</dbReference>
<dbReference type="Proteomes" id="UP000179283">
    <property type="component" value="Unassembled WGS sequence"/>
</dbReference>
<evidence type="ECO:0000256" key="11">
    <source>
        <dbReference type="ARBA" id="ARBA00023163"/>
    </source>
</evidence>
<keyword evidence="4 12" id="KW-0548">Nucleotidyltransferase</keyword>
<feature type="domain" description="Toprim" evidence="16">
    <location>
        <begin position="253"/>
        <end position="334"/>
    </location>
</feature>
<dbReference type="InterPro" id="IPR050219">
    <property type="entry name" value="DnaG_primase"/>
</dbReference>
<evidence type="ECO:0000256" key="7">
    <source>
        <dbReference type="ARBA" id="ARBA00022771"/>
    </source>
</evidence>
<evidence type="ECO:0000256" key="5">
    <source>
        <dbReference type="ARBA" id="ARBA00022705"/>
    </source>
</evidence>
<dbReference type="Gene3D" id="3.40.1360.10">
    <property type="match status" value="1"/>
</dbReference>
<evidence type="ECO:0000256" key="15">
    <source>
        <dbReference type="SAM" id="Coils"/>
    </source>
</evidence>
<evidence type="ECO:0000259" key="16">
    <source>
        <dbReference type="PROSITE" id="PS50880"/>
    </source>
</evidence>
<dbReference type="InterPro" id="IPR034151">
    <property type="entry name" value="TOPRIM_DnaG_bac"/>
</dbReference>
<sequence length="574" mass="66130">MKSSSVDKIKERLDIVSVVGSYLKLEKAGSNFKARCPFHNEKTPSFFVSPSRNSYYCFGCGAKGDIFTFAQEFEGLDFIGALKMLAERAGVELERFDPKNRGERDELYSILETARSYFTENLNENKKAIEYLTDRGLKEETVKTWRLGYAQNEWRNLYSHFISLGMSAKKMIEAGLIKRSDTLREDGYYDVFRGRIIFPIFDVSGRPVAFSGRIFDEAPDAPKYLNSPETPLFVKSETLYGLDKAKIGIRKKDYSMLVEGQMDLLMCHQAGFDNAVASSGTAFTEAHLERLKRLSNRIIFVFDSDSAGFQASLKSATLALSLGMEVKLAELPKGEDPAELIKKDLDAFRNSIKNSKHLIDFHLDRLLASGFEDRNLIKEIEKKILPYVTKLQSSIEQSHFVSQIAKKAGIKEEAIWDDLRRTARTEISAKENKEFTHYEGKSKNHLERRLYGILFWQEGEKNRLFDTEKLRLNILTILGEKEMVEALRGYEEQKNELIFEAEQYYENKDGVEKELEELLMNFKEDSLRKRFVIVMKELQEAEDKKDDKKAKELLKRCQEITEQLAELSKKRALN</sequence>
<comment type="catalytic activity">
    <reaction evidence="12">
        <text>ssDNA + n NTP = ssDNA/pppN(pN)n-1 hybrid + (n-1) diphosphate.</text>
        <dbReference type="EC" id="2.7.7.101"/>
    </reaction>
</comment>
<evidence type="ECO:0000256" key="6">
    <source>
        <dbReference type="ARBA" id="ARBA00022723"/>
    </source>
</evidence>
<evidence type="ECO:0000256" key="8">
    <source>
        <dbReference type="ARBA" id="ARBA00022833"/>
    </source>
</evidence>
<dbReference type="PANTHER" id="PTHR30313:SF2">
    <property type="entry name" value="DNA PRIMASE"/>
    <property type="match status" value="1"/>
</dbReference>
<keyword evidence="10 12" id="KW-0238">DNA-binding</keyword>